<feature type="coiled-coil region" evidence="1">
    <location>
        <begin position="117"/>
        <end position="193"/>
    </location>
</feature>
<organism evidence="2 3">
    <name type="scientific">Suillus luteus UH-Slu-Lm8-n1</name>
    <dbReference type="NCBI Taxonomy" id="930992"/>
    <lineage>
        <taxon>Eukaryota</taxon>
        <taxon>Fungi</taxon>
        <taxon>Dikarya</taxon>
        <taxon>Basidiomycota</taxon>
        <taxon>Agaricomycotina</taxon>
        <taxon>Agaricomycetes</taxon>
        <taxon>Agaricomycetidae</taxon>
        <taxon>Boletales</taxon>
        <taxon>Suillineae</taxon>
        <taxon>Suillaceae</taxon>
        <taxon>Suillus</taxon>
    </lineage>
</organism>
<dbReference type="OrthoDB" id="3246510at2759"/>
<keyword evidence="3" id="KW-1185">Reference proteome</keyword>
<sequence>IKVFLDDTGHLPNIGQTRTVVNELQAELTRTQQVADLLREKLHNMGSELLDARARVTELEEHFGNDRKLIASTTSDLKRTTERVGDLVEYLRLQKHETIDALSNLAQAEDRLAHSHLQEREAMVHSMRQEMESLRQEISKFEEAMNDRKVQTRILQNTVTCQEQLMKDLEGKLQKVEAELVHAHSRSQDLESRLKVSKDLETTLAQQNARLTSEGESIRERLQIAEAGLTDIRNLERELSTQNARLVSEHDTLLDKLKTAHTQLADAKRDEESYRESHCILTLSQVLQERFDDQSVTLRLTKESVGEAQVIVLNENLAESVNRASIMEERERSLQRRLDEAIVAATAERDLVGSLRKELLDYQMNLSRQQGIQRATEQIAEQSARDAERRIEELNSKTDSQRGELGEKQRIISELTQRLAIAETPSDLHEQELLVLKTRIHDLEQSETQLLQRSTNITVRHEQNDLNDNEWMLVQSLAKKAREVFERELVEKNNDIRRVSVRFFIFVTDSLWL</sequence>
<protein>
    <submittedName>
        <fullName evidence="2">Uncharacterized protein</fullName>
    </submittedName>
</protein>
<reference evidence="3" key="2">
    <citation type="submission" date="2015-01" db="EMBL/GenBank/DDBJ databases">
        <title>Evolutionary Origins and Diversification of the Mycorrhizal Mutualists.</title>
        <authorList>
            <consortium name="DOE Joint Genome Institute"/>
            <consortium name="Mycorrhizal Genomics Consortium"/>
            <person name="Kohler A."/>
            <person name="Kuo A."/>
            <person name="Nagy L.G."/>
            <person name="Floudas D."/>
            <person name="Copeland A."/>
            <person name="Barry K.W."/>
            <person name="Cichocki N."/>
            <person name="Veneault-Fourrey C."/>
            <person name="LaButti K."/>
            <person name="Lindquist E.A."/>
            <person name="Lipzen A."/>
            <person name="Lundell T."/>
            <person name="Morin E."/>
            <person name="Murat C."/>
            <person name="Riley R."/>
            <person name="Ohm R."/>
            <person name="Sun H."/>
            <person name="Tunlid A."/>
            <person name="Henrissat B."/>
            <person name="Grigoriev I.V."/>
            <person name="Hibbett D.S."/>
            <person name="Martin F."/>
        </authorList>
    </citation>
    <scope>NUCLEOTIDE SEQUENCE [LARGE SCALE GENOMIC DNA]</scope>
    <source>
        <strain evidence="3">UH-Slu-Lm8-n1</strain>
    </source>
</reference>
<dbReference type="EMBL" id="KN835233">
    <property type="protein sequence ID" value="KIK42644.1"/>
    <property type="molecule type" value="Genomic_DNA"/>
</dbReference>
<dbReference type="Proteomes" id="UP000054485">
    <property type="component" value="Unassembled WGS sequence"/>
</dbReference>
<evidence type="ECO:0000256" key="1">
    <source>
        <dbReference type="SAM" id="Coils"/>
    </source>
</evidence>
<gene>
    <name evidence="2" type="ORF">CY34DRAFT_83194</name>
</gene>
<reference evidence="2 3" key="1">
    <citation type="submission" date="2014-04" db="EMBL/GenBank/DDBJ databases">
        <authorList>
            <consortium name="DOE Joint Genome Institute"/>
            <person name="Kuo A."/>
            <person name="Ruytinx J."/>
            <person name="Rineau F."/>
            <person name="Colpaert J."/>
            <person name="Kohler A."/>
            <person name="Nagy L.G."/>
            <person name="Floudas D."/>
            <person name="Copeland A."/>
            <person name="Barry K.W."/>
            <person name="Cichocki N."/>
            <person name="Veneault-Fourrey C."/>
            <person name="LaButti K."/>
            <person name="Lindquist E.A."/>
            <person name="Lipzen A."/>
            <person name="Lundell T."/>
            <person name="Morin E."/>
            <person name="Murat C."/>
            <person name="Sun H."/>
            <person name="Tunlid A."/>
            <person name="Henrissat B."/>
            <person name="Grigoriev I.V."/>
            <person name="Hibbett D.S."/>
            <person name="Martin F."/>
            <person name="Nordberg H.P."/>
            <person name="Cantor M.N."/>
            <person name="Hua S.X."/>
        </authorList>
    </citation>
    <scope>NUCLEOTIDE SEQUENCE [LARGE SCALE GENOMIC DNA]</scope>
    <source>
        <strain evidence="2 3">UH-Slu-Lm8-n1</strain>
    </source>
</reference>
<keyword evidence="1" id="KW-0175">Coiled coil</keyword>
<accession>A0A0D0AXV3</accession>
<feature type="non-terminal residue" evidence="2">
    <location>
        <position position="513"/>
    </location>
</feature>
<name>A0A0D0AXV3_9AGAM</name>
<dbReference type="AlphaFoldDB" id="A0A0D0AXV3"/>
<evidence type="ECO:0000313" key="3">
    <source>
        <dbReference type="Proteomes" id="UP000054485"/>
    </source>
</evidence>
<dbReference type="STRING" id="930992.A0A0D0AXV3"/>
<feature type="coiled-coil region" evidence="1">
    <location>
        <begin position="377"/>
        <end position="404"/>
    </location>
</feature>
<proteinExistence type="predicted"/>
<evidence type="ECO:0000313" key="2">
    <source>
        <dbReference type="EMBL" id="KIK42644.1"/>
    </source>
</evidence>
<dbReference type="InParanoid" id="A0A0D0AXV3"/>
<dbReference type="HOGENOM" id="CLU_531655_0_0_1"/>